<dbReference type="AlphaFoldDB" id="A0A7C5EWP4"/>
<dbReference type="Pfam" id="PF13400">
    <property type="entry name" value="Tad"/>
    <property type="match status" value="1"/>
</dbReference>
<proteinExistence type="predicted"/>
<feature type="domain" description="Putative Flp pilus-assembly TadG-like N-terminal" evidence="2">
    <location>
        <begin position="15"/>
        <end position="60"/>
    </location>
</feature>
<evidence type="ECO:0000259" key="2">
    <source>
        <dbReference type="Pfam" id="PF13400"/>
    </source>
</evidence>
<accession>A0A7C5EWP4</accession>
<evidence type="ECO:0000313" key="3">
    <source>
        <dbReference type="EMBL" id="HGZ11825.1"/>
    </source>
</evidence>
<dbReference type="EMBL" id="DTKJ01000043">
    <property type="protein sequence ID" value="HGZ11825.1"/>
    <property type="molecule type" value="Genomic_DNA"/>
</dbReference>
<dbReference type="InterPro" id="IPR018705">
    <property type="entry name" value="DUF2134_membrane"/>
</dbReference>
<name>A0A7C5EWP4_9BACT</name>
<evidence type="ECO:0000259" key="1">
    <source>
        <dbReference type="Pfam" id="PF09977"/>
    </source>
</evidence>
<gene>
    <name evidence="3" type="ORF">ENW48_06360</name>
</gene>
<feature type="domain" description="DUF2134" evidence="1">
    <location>
        <begin position="78"/>
        <end position="169"/>
    </location>
</feature>
<organism evidence="3">
    <name type="scientific">Desulfobacca acetoxidans</name>
    <dbReference type="NCBI Taxonomy" id="60893"/>
    <lineage>
        <taxon>Bacteria</taxon>
        <taxon>Pseudomonadati</taxon>
        <taxon>Thermodesulfobacteriota</taxon>
        <taxon>Desulfobaccia</taxon>
        <taxon>Desulfobaccales</taxon>
        <taxon>Desulfobaccaceae</taxon>
        <taxon>Desulfobacca</taxon>
    </lineage>
</organism>
<sequence>MPMTRNVRGSPRERGAVNPILAASLVVGLGLLALGIDLGQLFVGKNELQNIADAAALAGAKKLIQAKDPNNPQAVAVYCDEALNAVQAVAGENRSFGSTMTVSGADVVVGKWDFATSSFSRTGCSTNPMDVTAIQVTVRRDGTHNPTLASFFGNFFGVSQLSTSATAVAYLGLAGTSSLTIPFAVPTNYPAGQGPYSQFHPWLKWLGPKTAHATDPQPYTWRDLGGSSLDTTRATFIMPSYSERTDLSKLQKYIKGPSMGGLQYPQIKVNQKVYPISEYMWATNVYNNFLYLRDRYNASKLPNGKWRVTVAVYGTNQVTAAAPPPSFLKLAGQLLGPSQAHACASYTVPAVYVQGFVTLDVTGVLCDYNDDGTWDSNCKSYSYPDPRSCDKKCKLTLEMPLNQNYLTTDKSSNPGPFQQDYRAMNPSANSVGTFASVPYLVK</sequence>
<comment type="caution">
    <text evidence="3">The sequence shown here is derived from an EMBL/GenBank/DDBJ whole genome shotgun (WGS) entry which is preliminary data.</text>
</comment>
<reference evidence="3" key="1">
    <citation type="journal article" date="2020" name="mSystems">
        <title>Genome- and Community-Level Interaction Insights into Carbon Utilization and Element Cycling Functions of Hydrothermarchaeota in Hydrothermal Sediment.</title>
        <authorList>
            <person name="Zhou Z."/>
            <person name="Liu Y."/>
            <person name="Xu W."/>
            <person name="Pan J."/>
            <person name="Luo Z.H."/>
            <person name="Li M."/>
        </authorList>
    </citation>
    <scope>NUCLEOTIDE SEQUENCE [LARGE SCALE GENOMIC DNA]</scope>
    <source>
        <strain evidence="3">SpSt-853</strain>
    </source>
</reference>
<dbReference type="InterPro" id="IPR028087">
    <property type="entry name" value="Tad_N"/>
</dbReference>
<dbReference type="Pfam" id="PF09977">
    <property type="entry name" value="Tad_C"/>
    <property type="match status" value="1"/>
</dbReference>
<protein>
    <submittedName>
        <fullName evidence="3">Uncharacterized protein</fullName>
    </submittedName>
</protein>